<feature type="domain" description="Aldehyde dehydrogenase" evidence="2">
    <location>
        <begin position="34"/>
        <end position="205"/>
    </location>
</feature>
<dbReference type="SUPFAM" id="SSF53720">
    <property type="entry name" value="ALDH-like"/>
    <property type="match status" value="1"/>
</dbReference>
<comment type="caution">
    <text evidence="3">The sequence shown here is derived from an EMBL/GenBank/DDBJ whole genome shotgun (WGS) entry which is preliminary data.</text>
</comment>
<dbReference type="Gene3D" id="3.40.605.10">
    <property type="entry name" value="Aldehyde Dehydrogenase, Chain A, domain 1"/>
    <property type="match status" value="1"/>
</dbReference>
<evidence type="ECO:0000256" key="1">
    <source>
        <dbReference type="ARBA" id="ARBA00009986"/>
    </source>
</evidence>
<dbReference type="Pfam" id="PF00171">
    <property type="entry name" value="Aldedh"/>
    <property type="match status" value="1"/>
</dbReference>
<name>A0A0W0FCY1_MONRR</name>
<dbReference type="Proteomes" id="UP000054988">
    <property type="component" value="Unassembled WGS sequence"/>
</dbReference>
<reference evidence="3 4" key="1">
    <citation type="submission" date="2015-12" db="EMBL/GenBank/DDBJ databases">
        <title>Draft genome sequence of Moniliophthora roreri, the causal agent of frosty pod rot of cacao.</title>
        <authorList>
            <person name="Aime M.C."/>
            <person name="Diaz-Valderrama J.R."/>
            <person name="Kijpornyongpan T."/>
            <person name="Phillips-Mora W."/>
        </authorList>
    </citation>
    <scope>NUCLEOTIDE SEQUENCE [LARGE SCALE GENOMIC DNA]</scope>
    <source>
        <strain evidence="3 4">MCA 2952</strain>
    </source>
</reference>
<dbReference type="InterPro" id="IPR015590">
    <property type="entry name" value="Aldehyde_DH_dom"/>
</dbReference>
<organism evidence="3 4">
    <name type="scientific">Moniliophthora roreri</name>
    <name type="common">Frosty pod rot fungus</name>
    <name type="synonym">Monilia roreri</name>
    <dbReference type="NCBI Taxonomy" id="221103"/>
    <lineage>
        <taxon>Eukaryota</taxon>
        <taxon>Fungi</taxon>
        <taxon>Dikarya</taxon>
        <taxon>Basidiomycota</taxon>
        <taxon>Agaricomycotina</taxon>
        <taxon>Agaricomycetes</taxon>
        <taxon>Agaricomycetidae</taxon>
        <taxon>Agaricales</taxon>
        <taxon>Marasmiineae</taxon>
        <taxon>Marasmiaceae</taxon>
        <taxon>Moniliophthora</taxon>
    </lineage>
</organism>
<sequence length="227" mass="25324">MVQTATVTIPALNKQISVPTGLFIDNEFVPSVDSKETIPCYNPATEELICEVVAASPKDIDKAVEAARRAFNTTWGKNVNGFERARLINKLADLIERDAQELAELETLNNGKPVRVARDFDIGDTVQCLRYYAGWSDKVPVSPFFLGSASIHSAIIIKITGQSIEVDNQTKFAFTRHEPIGVCGQIIPWNYPINMWAWKVAPALARLYLYSLPTPVITIHWHTIEIV</sequence>
<dbReference type="PANTHER" id="PTHR11699">
    <property type="entry name" value="ALDEHYDE DEHYDROGENASE-RELATED"/>
    <property type="match status" value="1"/>
</dbReference>
<evidence type="ECO:0000259" key="2">
    <source>
        <dbReference type="Pfam" id="PF00171"/>
    </source>
</evidence>
<evidence type="ECO:0000313" key="4">
    <source>
        <dbReference type="Proteomes" id="UP000054988"/>
    </source>
</evidence>
<gene>
    <name evidence="3" type="ORF">WG66_13460</name>
</gene>
<proteinExistence type="inferred from homology"/>
<protein>
    <submittedName>
        <fullName evidence="3">Putative NAD-aldehyde dehydrogenase</fullName>
    </submittedName>
</protein>
<dbReference type="InterPro" id="IPR016162">
    <property type="entry name" value="Ald_DH_N"/>
</dbReference>
<accession>A0A0W0FCY1</accession>
<comment type="similarity">
    <text evidence="1">Belongs to the aldehyde dehydrogenase family.</text>
</comment>
<dbReference type="eggNOG" id="KOG2450">
    <property type="taxonomic scope" value="Eukaryota"/>
</dbReference>
<dbReference type="AlphaFoldDB" id="A0A0W0FCY1"/>
<dbReference type="EMBL" id="LATX01002123">
    <property type="protein sequence ID" value="KTB34034.1"/>
    <property type="molecule type" value="Genomic_DNA"/>
</dbReference>
<dbReference type="InterPro" id="IPR016161">
    <property type="entry name" value="Ald_DH/histidinol_DH"/>
</dbReference>
<evidence type="ECO:0000313" key="3">
    <source>
        <dbReference type="EMBL" id="KTB34034.1"/>
    </source>
</evidence>
<dbReference type="GO" id="GO:0016491">
    <property type="term" value="F:oxidoreductase activity"/>
    <property type="evidence" value="ECO:0007669"/>
    <property type="project" value="InterPro"/>
</dbReference>